<evidence type="ECO:0000313" key="3">
    <source>
        <dbReference type="Proteomes" id="UP000610862"/>
    </source>
</evidence>
<proteinExistence type="predicted"/>
<reference evidence="2" key="1">
    <citation type="submission" date="2020-08" db="EMBL/GenBank/DDBJ databases">
        <title>Genome public.</title>
        <authorList>
            <person name="Liu C."/>
            <person name="Sun Q."/>
        </authorList>
    </citation>
    <scope>NUCLEOTIDE SEQUENCE</scope>
    <source>
        <strain evidence="2">NSJ-24</strain>
    </source>
</reference>
<dbReference type="Proteomes" id="UP000610862">
    <property type="component" value="Unassembled WGS sequence"/>
</dbReference>
<accession>A0A926E685</accession>
<keyword evidence="1" id="KW-1133">Transmembrane helix</keyword>
<dbReference type="RefSeq" id="WP_187525091.1">
    <property type="nucleotide sequence ID" value="NZ_JACRTA010000001.1"/>
</dbReference>
<keyword evidence="3" id="KW-1185">Reference proteome</keyword>
<evidence type="ECO:0000256" key="1">
    <source>
        <dbReference type="SAM" id="Phobius"/>
    </source>
</evidence>
<comment type="caution">
    <text evidence="2">The sequence shown here is derived from an EMBL/GenBank/DDBJ whole genome shotgun (WGS) entry which is preliminary data.</text>
</comment>
<sequence length="140" mass="15546">MSFVEKFTDSAPFMIIGICIILCIFAVLILLITMLVRHISRKKKDTARAQLLQNLLPDIPEPVFKKENIEKLKLQKPQTADSGESISETELAAVIMAAIAAYRADCGSSSLIVRKITRISGNDTSWSNAAKMDCIESRKF</sequence>
<dbReference type="AlphaFoldDB" id="A0A926E685"/>
<gene>
    <name evidence="2" type="ORF">H8692_04880</name>
</gene>
<organism evidence="2 3">
    <name type="scientific">Lentihominibacter hominis</name>
    <dbReference type="NCBI Taxonomy" id="2763645"/>
    <lineage>
        <taxon>Bacteria</taxon>
        <taxon>Bacillati</taxon>
        <taxon>Bacillota</taxon>
        <taxon>Clostridia</taxon>
        <taxon>Peptostreptococcales</taxon>
        <taxon>Anaerovoracaceae</taxon>
        <taxon>Lentihominibacter</taxon>
    </lineage>
</organism>
<keyword evidence="1" id="KW-0472">Membrane</keyword>
<dbReference type="EMBL" id="JACRTA010000001">
    <property type="protein sequence ID" value="MBC8568102.1"/>
    <property type="molecule type" value="Genomic_DNA"/>
</dbReference>
<name>A0A926E685_9FIRM</name>
<feature type="transmembrane region" description="Helical" evidence="1">
    <location>
        <begin position="12"/>
        <end position="36"/>
    </location>
</feature>
<keyword evidence="1" id="KW-0812">Transmembrane</keyword>
<protein>
    <submittedName>
        <fullName evidence="2">OadG family protein</fullName>
    </submittedName>
</protein>
<evidence type="ECO:0000313" key="2">
    <source>
        <dbReference type="EMBL" id="MBC8568102.1"/>
    </source>
</evidence>